<gene>
    <name evidence="7" type="ORF">BQ4739_LOCUS8271</name>
</gene>
<dbReference type="InterPro" id="IPR013783">
    <property type="entry name" value="Ig-like_fold"/>
</dbReference>
<feature type="compositionally biased region" description="Polar residues" evidence="4">
    <location>
        <begin position="1541"/>
        <end position="1551"/>
    </location>
</feature>
<dbReference type="InterPro" id="IPR001611">
    <property type="entry name" value="Leu-rich_rpt"/>
</dbReference>
<dbReference type="Pfam" id="PF00211">
    <property type="entry name" value="Guanylate_cyc"/>
    <property type="match status" value="1"/>
</dbReference>
<evidence type="ECO:0008006" key="9">
    <source>
        <dbReference type="Google" id="ProtNLM"/>
    </source>
</evidence>
<dbReference type="SUPFAM" id="SSF49265">
    <property type="entry name" value="Fibronectin type III"/>
    <property type="match status" value="1"/>
</dbReference>
<dbReference type="STRING" id="3088.A0A383VQY9"/>
<keyword evidence="2" id="KW-0677">Repeat</keyword>
<dbReference type="GO" id="GO:0035556">
    <property type="term" value="P:intracellular signal transduction"/>
    <property type="evidence" value="ECO:0007669"/>
    <property type="project" value="InterPro"/>
</dbReference>
<dbReference type="InterPro" id="IPR050697">
    <property type="entry name" value="Adenylyl/Guanylyl_Cyclase_3/4"/>
</dbReference>
<dbReference type="InterPro" id="IPR032675">
    <property type="entry name" value="LRR_dom_sf"/>
</dbReference>
<feature type="compositionally biased region" description="Low complexity" evidence="4">
    <location>
        <begin position="1277"/>
        <end position="1309"/>
    </location>
</feature>
<dbReference type="Proteomes" id="UP000256970">
    <property type="component" value="Unassembled WGS sequence"/>
</dbReference>
<feature type="region of interest" description="Disordered" evidence="4">
    <location>
        <begin position="1772"/>
        <end position="1804"/>
    </location>
</feature>
<dbReference type="SUPFAM" id="SSF55073">
    <property type="entry name" value="Nucleotide cyclase"/>
    <property type="match status" value="3"/>
</dbReference>
<dbReference type="PANTHER" id="PTHR43081:SF1">
    <property type="entry name" value="ADENYLATE CYCLASE, TERMINAL-DIFFERENTIATION SPECIFIC"/>
    <property type="match status" value="1"/>
</dbReference>
<keyword evidence="8" id="KW-1185">Reference proteome</keyword>
<dbReference type="GO" id="GO:0005930">
    <property type="term" value="C:axoneme"/>
    <property type="evidence" value="ECO:0007669"/>
    <property type="project" value="UniProtKB-SubCell"/>
</dbReference>
<dbReference type="InterPro" id="IPR001054">
    <property type="entry name" value="A/G_cyclase"/>
</dbReference>
<feature type="domain" description="Guanylate cyclase" evidence="5">
    <location>
        <begin position="503"/>
        <end position="643"/>
    </location>
</feature>
<dbReference type="Pfam" id="PF13855">
    <property type="entry name" value="LRR_8"/>
    <property type="match status" value="1"/>
</dbReference>
<feature type="compositionally biased region" description="Polar residues" evidence="4">
    <location>
        <begin position="2313"/>
        <end position="2330"/>
    </location>
</feature>
<dbReference type="GO" id="GO:0009190">
    <property type="term" value="P:cyclic nucleotide biosynthetic process"/>
    <property type="evidence" value="ECO:0007669"/>
    <property type="project" value="InterPro"/>
</dbReference>
<dbReference type="PROSITE" id="PS50853">
    <property type="entry name" value="FN3"/>
    <property type="match status" value="1"/>
</dbReference>
<feature type="region of interest" description="Disordered" evidence="4">
    <location>
        <begin position="1840"/>
        <end position="1873"/>
    </location>
</feature>
<feature type="compositionally biased region" description="Low complexity" evidence="4">
    <location>
        <begin position="2296"/>
        <end position="2312"/>
    </location>
</feature>
<feature type="region of interest" description="Disordered" evidence="4">
    <location>
        <begin position="1490"/>
        <end position="1517"/>
    </location>
</feature>
<evidence type="ECO:0000259" key="6">
    <source>
        <dbReference type="PROSITE" id="PS50853"/>
    </source>
</evidence>
<evidence type="ECO:0000256" key="1">
    <source>
        <dbReference type="ARBA" id="ARBA00004430"/>
    </source>
</evidence>
<feature type="compositionally biased region" description="Low complexity" evidence="4">
    <location>
        <begin position="2482"/>
        <end position="2504"/>
    </location>
</feature>
<dbReference type="InterPro" id="IPR036116">
    <property type="entry name" value="FN3_sf"/>
</dbReference>
<dbReference type="PANTHER" id="PTHR43081">
    <property type="entry name" value="ADENYLATE CYCLASE, TERMINAL-DIFFERENTIATION SPECIFIC-RELATED"/>
    <property type="match status" value="1"/>
</dbReference>
<feature type="region of interest" description="Disordered" evidence="4">
    <location>
        <begin position="1247"/>
        <end position="1318"/>
    </location>
</feature>
<dbReference type="PROSITE" id="PS50125">
    <property type="entry name" value="GUANYLATE_CYCLASE_2"/>
    <property type="match status" value="1"/>
</dbReference>
<proteinExistence type="predicted"/>
<keyword evidence="3" id="KW-0175">Coiled coil</keyword>
<dbReference type="FunFam" id="3.80.10.10:FF:000383">
    <property type="entry name" value="Leucine-rich repeat receptor protein kinase EMS1"/>
    <property type="match status" value="1"/>
</dbReference>
<feature type="compositionally biased region" description="Polar residues" evidence="4">
    <location>
        <begin position="1732"/>
        <end position="1744"/>
    </location>
</feature>
<feature type="region of interest" description="Disordered" evidence="4">
    <location>
        <begin position="1432"/>
        <end position="1451"/>
    </location>
</feature>
<sequence>MTVSTSNSSTNASAEATSNLRVRGLELGPLTTADGQKLAGTINPAVGSLTELVYLDLSDNMLSGPLPDSINKLKQLQWLMLEHNQLTGLLPTYLGQLPQLQRVLLQHNLLSGPVPISLCSGSAMYDLASNVGLCGTLPKCFAGTSRVPSIAGTYLTSTAPGLGSQAGGACDPSPPDCDADVGCVIWTPKYWTSQSVVAFNFTGFMDYESGISRYQWGIGSSQFAADVVPLTNVTGERVLKDIKYSGGTKKMFVTPVVHNLTSISLLEGPAYYVTVVAYNGAGPPLATNTSSIVVYVDTSGPQPAAVYNTYDFQQASTTKQVSSLQASWDNFTDPQSGVVGYTVQFYQQVRSKNGTIELTALTEPLSVGLANRVQMLVSQLQDNVMYYAQVTAINAAGLTTTVNGLPITVDKSLTGGVPPGMTALIAVMCSLGCLGIGAVLAVVIMRGTVDQQKQREKERQNEYKQLKALMYALVSHSDGSSGPDGMPQPMRGPKAEDKDKEVAFVFTDIESSTELSNQDGDAFKQLQEVHDQIMREGIAKHHGYEIITEGDSFQVAFATCQAALAFCVDIQYRFLEQTWSKEVLRLNACKVVRGPNGEILFAGPRVRMGIHYAREGTVAVRLHNLTRHKVYAGPAVQIALDVSEVANGGQIVLTEDAVAKLSENMALAGFPVIRMAGLFQLPCVPCPVFLYSVVEAVGRPLRRSFPGLRKIKQIWPQPPDMKLPATLQYNINLPPLPLANNALAFVALRLATYPRDRQNCDLPRPLQETFEEVFAVQAQQFKGYLFQTHEAASREGTWTVAFQSSMDALRFTHAAQMMLMQTHWPPCAHEYCGLSLPSADGRMLFQGPRVCMAVHEASEYLVSEDESIGADVPRKVMSFAGPGVTLPILLTYAGRGGQVILSERAWDAVKPVVTQHPGAHTVISLGTHVVSTDYPVPMLLMEVMPNLLAKRTFHPVMTKKLVEPGYREAPDSRDPMTIVFVKVSKPAEVAHAEKGDTAGNAHMRDEDITMTIQAFQISVSMYTTTARKLLRKYDGYECKEPEPGKFTLAFKELEDAITWACHLQEELMYLSWPSHLLSMQECREQHDADGRLIWRGLRVRVGMSYGFVNNKKPLNTGRADYFGVLPNGAARVSALAAPGQVLVEAQNPPLQRGKGDVLLKNVGETQLYMRGLPAERSKDKEKKALQAQDEEFKALTPEEQEARAVNVKAVGYYVLRGLDNPRLVYEAHSWRLQGRPLKPCGEMFAPPTGVCGPGRLKDSSINSRMSSLRSKVPWIRKSPSQRSSGSSSSLASQASQQQQKQLSKLAQGGPQSGMCKSHLAGGAAQAGSFGLGASAAAGGTAAASGAASAANSSPRDLASESPGFFSYTSGHAVYSQGSCSSRLQHLLPHSSSLLSVASGSDAAALQYFDGSSPAEGPDGRRTRSWVCGQRPQLAGSRPQVEGQHLHRGGSQEMGPIAARSAHSELMGRQAAAAAARYSLNSSYLHARELAGSASQAPQQGGSSLSRGGSGMSTMYDQFLGPVNIPPIQTAVSPPGGGDWTETPSSMNGSPTPMSPYTDGSHCSPMAVSSPASAALLPQQQHQQAVQQSLLRNLRISASGELTTSGGCGVAGSWQPINSSPPGSTSASCDTLSLSLTSLDPGALSTAHSQLLSQQQAAQANMEQMVTGLRAGGSELSFSSSFDGKGGVKGLLSAGVSFLAGGAATPPEQGGLQTLLKKPIALLDTFTRRRSGHSSNAGMRPSDSNAAGGASQCVEEVAGSLDTQLAAAHRQNGMVPSGSLPVTPGSVHSAGSWGGRGTHSSSALPSPGTVFANDIAQTFVNQRHNSVTSAQALAAPWGHRAALSSNNGNHSSPVPPGSVGSPQQPGHGMAGSQGSSFTYAASSYSPQHFQHGAFGGWQQQQQLLIDSQQQLIDSQQLLLLRQQHEGNTDAAAAAQAQREMLVASAAGAAGLPAMGCNGYGDMLGFEPSLNGGAIEALAGSAGYGTIEGAAALMSSGAEGDAMDASSINVEFSLGMSSRAAAAAAAGHGAGSPVPTMQRGGARSISPDAAALAASQVHRNMWASFEANRMQQLAEQQQQLEQMQHDMQQLQVQQQVQQMRLLQQMQQEALLHGSSSFSAAAAELAAREQAFAAAAAAASRRYEQDARVQSPVPETYWTAPVDSQLVLQQLANRPDAAAVAVRAAAASGTPFTQPGDAALPAPQQFKLHMSAQEQAAAAALLAAGAGGASVEVVGSLRPPELSQPWLSSWDVQNGGAPAAYLPQQYAGLVQQQHEMRDKEELTAYGGIWTKQLSQQHQQLQGDLAGQQQQQRSGSTSVASKPQLQHSNGSSAAVTPRSPTRAEHEGATTQQQLQAQAQVLSQHLTQRSHDMLQDLRQLAPLLQPLALQQLSAPSQQQQQQMVLEGRFQSMSMGRLSPLGDVARSCSGSIKPATLVDAAAGAAAHPTPALEQQQQVTVAARAAAALRGERLPLPAEQQQPANQDMAAAGCSEGASSSSGSCQPSPQSPRSNGCDEQTAVHQGGSRCTAGCALDGIPEQQGLEGRSSDAADGSGAPAQ</sequence>
<feature type="compositionally biased region" description="Low complexity" evidence="4">
    <location>
        <begin position="2542"/>
        <end position="2553"/>
    </location>
</feature>
<feature type="region of interest" description="Disordered" evidence="4">
    <location>
        <begin position="1726"/>
        <end position="1752"/>
    </location>
</feature>
<reference evidence="7 8" key="1">
    <citation type="submission" date="2016-10" db="EMBL/GenBank/DDBJ databases">
        <authorList>
            <person name="Cai Z."/>
        </authorList>
    </citation>
    <scope>NUCLEOTIDE SEQUENCE [LARGE SCALE GENOMIC DNA]</scope>
</reference>
<feature type="compositionally biased region" description="Low complexity" evidence="4">
    <location>
        <begin position="1259"/>
        <end position="1270"/>
    </location>
</feature>
<dbReference type="InterPro" id="IPR003961">
    <property type="entry name" value="FN3_dom"/>
</dbReference>
<feature type="region of interest" description="Disordered" evidence="4">
    <location>
        <begin position="1531"/>
        <end position="1564"/>
    </location>
</feature>
<dbReference type="Gene3D" id="2.60.40.10">
    <property type="entry name" value="Immunoglobulins"/>
    <property type="match status" value="1"/>
</dbReference>
<evidence type="ECO:0000259" key="5">
    <source>
        <dbReference type="PROSITE" id="PS50125"/>
    </source>
</evidence>
<feature type="region of interest" description="Disordered" evidence="4">
    <location>
        <begin position="2472"/>
        <end position="2553"/>
    </location>
</feature>
<protein>
    <recommendedName>
        <fullName evidence="9">Guanylate cyclase domain-containing protein</fullName>
    </recommendedName>
</protein>
<feature type="compositionally biased region" description="Low complexity" evidence="4">
    <location>
        <begin position="1490"/>
        <end position="1506"/>
    </location>
</feature>
<evidence type="ECO:0000256" key="2">
    <source>
        <dbReference type="ARBA" id="ARBA00022737"/>
    </source>
</evidence>
<evidence type="ECO:0000313" key="7">
    <source>
        <dbReference type="EMBL" id="SZX67935.1"/>
    </source>
</evidence>
<organism evidence="7 8">
    <name type="scientific">Tetradesmus obliquus</name>
    <name type="common">Green alga</name>
    <name type="synonym">Acutodesmus obliquus</name>
    <dbReference type="NCBI Taxonomy" id="3088"/>
    <lineage>
        <taxon>Eukaryota</taxon>
        <taxon>Viridiplantae</taxon>
        <taxon>Chlorophyta</taxon>
        <taxon>core chlorophytes</taxon>
        <taxon>Chlorophyceae</taxon>
        <taxon>CS clade</taxon>
        <taxon>Sphaeropleales</taxon>
        <taxon>Scenedesmaceae</taxon>
        <taxon>Tetradesmus</taxon>
    </lineage>
</organism>
<comment type="subcellular location">
    <subcellularLocation>
        <location evidence="1">Cytoplasm</location>
        <location evidence="1">Cytoskeleton</location>
        <location evidence="1">Cilium axoneme</location>
    </subcellularLocation>
</comment>
<feature type="region of interest" description="Disordered" evidence="4">
    <location>
        <begin position="2296"/>
        <end position="2347"/>
    </location>
</feature>
<dbReference type="SMART" id="SM00044">
    <property type="entry name" value="CYCc"/>
    <property type="match status" value="1"/>
</dbReference>
<evidence type="ECO:0000313" key="8">
    <source>
        <dbReference type="Proteomes" id="UP000256970"/>
    </source>
</evidence>
<dbReference type="Gene3D" id="3.80.10.10">
    <property type="entry name" value="Ribonuclease Inhibitor"/>
    <property type="match status" value="1"/>
</dbReference>
<dbReference type="InterPro" id="IPR029787">
    <property type="entry name" value="Nucleotide_cyclase"/>
</dbReference>
<evidence type="ECO:0000256" key="4">
    <source>
        <dbReference type="SAM" id="MobiDB-lite"/>
    </source>
</evidence>
<evidence type="ECO:0000256" key="3">
    <source>
        <dbReference type="SAM" id="Coils"/>
    </source>
</evidence>
<dbReference type="SUPFAM" id="SSF52058">
    <property type="entry name" value="L domain-like"/>
    <property type="match status" value="1"/>
</dbReference>
<accession>A0A383VQY9</accession>
<name>A0A383VQY9_TETOB</name>
<dbReference type="EMBL" id="FNXT01000821">
    <property type="protein sequence ID" value="SZX67935.1"/>
    <property type="molecule type" value="Genomic_DNA"/>
</dbReference>
<feature type="compositionally biased region" description="Low complexity" evidence="4">
    <location>
        <begin position="1843"/>
        <end position="1866"/>
    </location>
</feature>
<dbReference type="CDD" id="cd00063">
    <property type="entry name" value="FN3"/>
    <property type="match status" value="1"/>
</dbReference>
<dbReference type="Gene3D" id="3.30.70.1230">
    <property type="entry name" value="Nucleotide cyclase"/>
    <property type="match status" value="3"/>
</dbReference>
<dbReference type="CDD" id="cd07302">
    <property type="entry name" value="CHD"/>
    <property type="match status" value="1"/>
</dbReference>
<feature type="domain" description="Fibronectin type-III" evidence="6">
    <location>
        <begin position="308"/>
        <end position="412"/>
    </location>
</feature>
<feature type="coiled-coil region" evidence="3">
    <location>
        <begin position="2061"/>
        <end position="2098"/>
    </location>
</feature>